<comment type="similarity">
    <text evidence="1">In the C-terminal section; belongs to the class-I pyridoxal-phosphate-dependent aminotransferase family.</text>
</comment>
<keyword evidence="3" id="KW-0805">Transcription regulation</keyword>
<dbReference type="InterPro" id="IPR015421">
    <property type="entry name" value="PyrdxlP-dep_Trfase_major"/>
</dbReference>
<keyword evidence="2" id="KW-0663">Pyridoxal phosphate</keyword>
<protein>
    <submittedName>
        <fullName evidence="7">Aminotransferase class I/II-fold pyridoxal phosphate-dependent enzyme</fullName>
    </submittedName>
</protein>
<organism evidence="7 8">
    <name type="scientific">Streptomyces albus</name>
    <dbReference type="NCBI Taxonomy" id="1888"/>
    <lineage>
        <taxon>Bacteria</taxon>
        <taxon>Bacillati</taxon>
        <taxon>Actinomycetota</taxon>
        <taxon>Actinomycetes</taxon>
        <taxon>Kitasatosporales</taxon>
        <taxon>Streptomycetaceae</taxon>
        <taxon>Streptomyces</taxon>
    </lineage>
</organism>
<sequence>MLFVLGDYRIQGRGAAEIAASVEQGVGSGALAPGDALPPMRELAAELGVNPNTVAAAYRSLRERGVIETAGRRGSRVRARPATAPREAVRVTAPEGGVDLSTGNPDPALLPPLGAALAATADSTAAAPVLYGAPDADPELAALARAALDADGVPEGPLAVTSGSLDAVERVLGAHLRPGDAVAVEDPGWGALLDLVPALGLRPLSVPLDDEGPLPAALEQALARGARAVVVTGRAQNPTGAAVTAGRAHALRAVLAGRPEVLLIEDDHGHGIVDLPLHPLAGATRHWALVRSTAKAYGPDLRLAVLTGDRLTVDRVRGRQRLGPGWVSHLLQRTVVRLWRSGAVEPERVAGAYAARRTALLDALAAHGVPAHGRSGMNVWVPVRDETGTVARLLQAGWAVAPGARFRLASPPGVRLTVSPLTAQHIDRLARDVASALTPGEAGRYG</sequence>
<dbReference type="InterPro" id="IPR000524">
    <property type="entry name" value="Tscrpt_reg_HTH_GntR"/>
</dbReference>
<dbReference type="RefSeq" id="WP_016467522.1">
    <property type="nucleotide sequence ID" value="NZ_BBQG01000031.1"/>
</dbReference>
<dbReference type="AlphaFoldDB" id="A0A8H1QLF1"/>
<dbReference type="InterPro" id="IPR015424">
    <property type="entry name" value="PyrdxlP-dep_Trfase"/>
</dbReference>
<evidence type="ECO:0000259" key="6">
    <source>
        <dbReference type="PROSITE" id="PS50949"/>
    </source>
</evidence>
<keyword evidence="5" id="KW-0804">Transcription</keyword>
<dbReference type="GeneID" id="75185141"/>
<name>A0A8H1QLF1_9ACTN</name>
<dbReference type="SMART" id="SM00345">
    <property type="entry name" value="HTH_GNTR"/>
    <property type="match status" value="1"/>
</dbReference>
<proteinExistence type="inferred from homology"/>
<dbReference type="Gene3D" id="3.40.640.10">
    <property type="entry name" value="Type I PLP-dependent aspartate aminotransferase-like (Major domain)"/>
    <property type="match status" value="1"/>
</dbReference>
<dbReference type="GO" id="GO:0030170">
    <property type="term" value="F:pyridoxal phosphate binding"/>
    <property type="evidence" value="ECO:0007669"/>
    <property type="project" value="InterPro"/>
</dbReference>
<dbReference type="InterPro" id="IPR036388">
    <property type="entry name" value="WH-like_DNA-bd_sf"/>
</dbReference>
<accession>A0A8H1QLF1</accession>
<dbReference type="SUPFAM" id="SSF53383">
    <property type="entry name" value="PLP-dependent transferases"/>
    <property type="match status" value="1"/>
</dbReference>
<dbReference type="Proteomes" id="UP000298111">
    <property type="component" value="Unassembled WGS sequence"/>
</dbReference>
<dbReference type="InterPro" id="IPR004839">
    <property type="entry name" value="Aminotransferase_I/II_large"/>
</dbReference>
<dbReference type="Pfam" id="PF00392">
    <property type="entry name" value="GntR"/>
    <property type="match status" value="1"/>
</dbReference>
<evidence type="ECO:0000256" key="3">
    <source>
        <dbReference type="ARBA" id="ARBA00023015"/>
    </source>
</evidence>
<reference evidence="7 8" key="1">
    <citation type="submission" date="2018-10" db="EMBL/GenBank/DDBJ databases">
        <title>Isolation of pseudouridimycin from Streptomyces albus DSM 40763.</title>
        <authorList>
            <person name="Rosenqvist P."/>
            <person name="Metsae-Ketelae M."/>
            <person name="Virta P."/>
        </authorList>
    </citation>
    <scope>NUCLEOTIDE SEQUENCE [LARGE SCALE GENOMIC DNA]</scope>
    <source>
        <strain evidence="7 8">DSM 40763</strain>
    </source>
</reference>
<dbReference type="EMBL" id="RCIY01000106">
    <property type="protein sequence ID" value="TGG76372.1"/>
    <property type="molecule type" value="Genomic_DNA"/>
</dbReference>
<dbReference type="PANTHER" id="PTHR46577">
    <property type="entry name" value="HTH-TYPE TRANSCRIPTIONAL REGULATORY PROTEIN GABR"/>
    <property type="match status" value="1"/>
</dbReference>
<dbReference type="InterPro" id="IPR036390">
    <property type="entry name" value="WH_DNA-bd_sf"/>
</dbReference>
<dbReference type="Gene3D" id="1.10.10.10">
    <property type="entry name" value="Winged helix-like DNA-binding domain superfamily/Winged helix DNA-binding domain"/>
    <property type="match status" value="1"/>
</dbReference>
<evidence type="ECO:0000256" key="2">
    <source>
        <dbReference type="ARBA" id="ARBA00022898"/>
    </source>
</evidence>
<dbReference type="PROSITE" id="PS50949">
    <property type="entry name" value="HTH_GNTR"/>
    <property type="match status" value="1"/>
</dbReference>
<evidence type="ECO:0000256" key="5">
    <source>
        <dbReference type="ARBA" id="ARBA00023163"/>
    </source>
</evidence>
<evidence type="ECO:0000256" key="1">
    <source>
        <dbReference type="ARBA" id="ARBA00005384"/>
    </source>
</evidence>
<dbReference type="CDD" id="cd07377">
    <property type="entry name" value="WHTH_GntR"/>
    <property type="match status" value="1"/>
</dbReference>
<dbReference type="SUPFAM" id="SSF46785">
    <property type="entry name" value="Winged helix' DNA-binding domain"/>
    <property type="match status" value="1"/>
</dbReference>
<keyword evidence="7" id="KW-0808">Transferase</keyword>
<keyword evidence="7" id="KW-0032">Aminotransferase</keyword>
<comment type="caution">
    <text evidence="7">The sequence shown here is derived from an EMBL/GenBank/DDBJ whole genome shotgun (WGS) entry which is preliminary data.</text>
</comment>
<keyword evidence="4" id="KW-0238">DNA-binding</keyword>
<dbReference type="Pfam" id="PF00155">
    <property type="entry name" value="Aminotran_1_2"/>
    <property type="match status" value="1"/>
</dbReference>
<dbReference type="GO" id="GO:0003700">
    <property type="term" value="F:DNA-binding transcription factor activity"/>
    <property type="evidence" value="ECO:0007669"/>
    <property type="project" value="InterPro"/>
</dbReference>
<evidence type="ECO:0000256" key="4">
    <source>
        <dbReference type="ARBA" id="ARBA00023125"/>
    </source>
</evidence>
<dbReference type="InterPro" id="IPR051446">
    <property type="entry name" value="HTH_trans_reg/aminotransferase"/>
</dbReference>
<evidence type="ECO:0000313" key="8">
    <source>
        <dbReference type="Proteomes" id="UP000298111"/>
    </source>
</evidence>
<gene>
    <name evidence="7" type="ORF">D8771_30785</name>
</gene>
<feature type="domain" description="HTH gntR-type" evidence="6">
    <location>
        <begin position="12"/>
        <end position="80"/>
    </location>
</feature>
<dbReference type="InterPro" id="IPR015422">
    <property type="entry name" value="PyrdxlP-dep_Trfase_small"/>
</dbReference>
<dbReference type="GO" id="GO:0003677">
    <property type="term" value="F:DNA binding"/>
    <property type="evidence" value="ECO:0007669"/>
    <property type="project" value="UniProtKB-KW"/>
</dbReference>
<dbReference type="PANTHER" id="PTHR46577:SF1">
    <property type="entry name" value="HTH-TYPE TRANSCRIPTIONAL REGULATORY PROTEIN GABR"/>
    <property type="match status" value="1"/>
</dbReference>
<dbReference type="CDD" id="cd00609">
    <property type="entry name" value="AAT_like"/>
    <property type="match status" value="1"/>
</dbReference>
<dbReference type="Gene3D" id="3.90.1150.10">
    <property type="entry name" value="Aspartate Aminotransferase, domain 1"/>
    <property type="match status" value="1"/>
</dbReference>
<dbReference type="GO" id="GO:0008483">
    <property type="term" value="F:transaminase activity"/>
    <property type="evidence" value="ECO:0007669"/>
    <property type="project" value="UniProtKB-KW"/>
</dbReference>
<evidence type="ECO:0000313" key="7">
    <source>
        <dbReference type="EMBL" id="TGG76372.1"/>
    </source>
</evidence>